<keyword evidence="8" id="KW-0804">Transcription</keyword>
<sequence length="259" mass="29727">MYTVLIVEDEDIIRRGIRNSVPWETFGCTVVGEARNGEEGAALIEQLTPDIVITDINMPVVDGLQMLSQTKEAFDYVAIILTGYSDFEYAREAIRCGVAYYVLKPLNMEEMREALEKAVLEVKNIAIIRRQTESIHQLKNVSLLPAPDSREETDPVADQVLDFIAANYERKLSLADLEAELHYSERYINQRFQKAMGTTVIDYLNRYRIQKALNLLKEHETPVSDIGWKCSIGDYKYFHYVFKKYMGCSPKDYQASIKS</sequence>
<organism evidence="13 14">
    <name type="scientific">Hungatella hathewayi WAL-18680</name>
    <dbReference type="NCBI Taxonomy" id="742737"/>
    <lineage>
        <taxon>Bacteria</taxon>
        <taxon>Bacillati</taxon>
        <taxon>Bacillota</taxon>
        <taxon>Clostridia</taxon>
        <taxon>Lachnospirales</taxon>
        <taxon>Lachnospiraceae</taxon>
        <taxon>Hungatella</taxon>
    </lineage>
</organism>
<dbReference type="GO" id="GO:0043565">
    <property type="term" value="F:sequence-specific DNA binding"/>
    <property type="evidence" value="ECO:0007669"/>
    <property type="project" value="InterPro"/>
</dbReference>
<dbReference type="AlphaFoldDB" id="G5IAR1"/>
<evidence type="ECO:0000259" key="12">
    <source>
        <dbReference type="PROSITE" id="PS50110"/>
    </source>
</evidence>
<keyword evidence="6" id="KW-0805">Transcription regulation</keyword>
<dbReference type="GO" id="GO:0000160">
    <property type="term" value="P:phosphorelay signal transduction system"/>
    <property type="evidence" value="ECO:0007669"/>
    <property type="project" value="UniProtKB-KW"/>
</dbReference>
<evidence type="ECO:0000256" key="5">
    <source>
        <dbReference type="ARBA" id="ARBA00023012"/>
    </source>
</evidence>
<evidence type="ECO:0000313" key="14">
    <source>
        <dbReference type="Proteomes" id="UP000005384"/>
    </source>
</evidence>
<evidence type="ECO:0000256" key="6">
    <source>
        <dbReference type="ARBA" id="ARBA00023015"/>
    </source>
</evidence>
<keyword evidence="4 10" id="KW-0597">Phosphoprotein</keyword>
<evidence type="ECO:0000256" key="8">
    <source>
        <dbReference type="ARBA" id="ARBA00023163"/>
    </source>
</evidence>
<dbReference type="GO" id="GO:0005737">
    <property type="term" value="C:cytoplasm"/>
    <property type="evidence" value="ECO:0007669"/>
    <property type="project" value="UniProtKB-SubCell"/>
</dbReference>
<keyword evidence="14" id="KW-1185">Reference proteome</keyword>
<dbReference type="InterPro" id="IPR009057">
    <property type="entry name" value="Homeodomain-like_sf"/>
</dbReference>
<evidence type="ECO:0000256" key="4">
    <source>
        <dbReference type="ARBA" id="ARBA00022553"/>
    </source>
</evidence>
<evidence type="ECO:0000259" key="11">
    <source>
        <dbReference type="PROSITE" id="PS01124"/>
    </source>
</evidence>
<dbReference type="Gene3D" id="3.40.50.2300">
    <property type="match status" value="1"/>
</dbReference>
<reference evidence="13 14" key="1">
    <citation type="submission" date="2011-08" db="EMBL/GenBank/DDBJ databases">
        <title>The Genome Sequence of Clostridium hathewayi WAL-18680.</title>
        <authorList>
            <consortium name="The Broad Institute Genome Sequencing Platform"/>
            <person name="Earl A."/>
            <person name="Ward D."/>
            <person name="Feldgarden M."/>
            <person name="Gevers D."/>
            <person name="Finegold S.M."/>
            <person name="Summanen P.H."/>
            <person name="Molitoris D.R."/>
            <person name="Song M."/>
            <person name="Daigneault M."/>
            <person name="Allen-Vercoe E."/>
            <person name="Young S.K."/>
            <person name="Zeng Q."/>
            <person name="Gargeya S."/>
            <person name="Fitzgerald M."/>
            <person name="Haas B."/>
            <person name="Abouelleil A."/>
            <person name="Alvarado L."/>
            <person name="Arachchi H.M."/>
            <person name="Berlin A."/>
            <person name="Brown A."/>
            <person name="Chapman S.B."/>
            <person name="Chen Z."/>
            <person name="Dunbar C."/>
            <person name="Freedman E."/>
            <person name="Gearin G."/>
            <person name="Gellesch M."/>
            <person name="Goldberg J."/>
            <person name="Griggs A."/>
            <person name="Gujja S."/>
            <person name="Heiman D."/>
            <person name="Howarth C."/>
            <person name="Larson L."/>
            <person name="Lui A."/>
            <person name="MacDonald P.J.P."/>
            <person name="Montmayeur A."/>
            <person name="Murphy C."/>
            <person name="Neiman D."/>
            <person name="Pearson M."/>
            <person name="Priest M."/>
            <person name="Roberts A."/>
            <person name="Saif S."/>
            <person name="Shea T."/>
            <person name="Shenoy N."/>
            <person name="Sisk P."/>
            <person name="Stolte C."/>
            <person name="Sykes S."/>
            <person name="Wortman J."/>
            <person name="Nusbaum C."/>
            <person name="Birren B."/>
        </authorList>
    </citation>
    <scope>NUCLEOTIDE SEQUENCE [LARGE SCALE GENOMIC DNA]</scope>
    <source>
        <strain evidence="13 14">WAL-18680</strain>
    </source>
</reference>
<dbReference type="Gene3D" id="1.10.10.60">
    <property type="entry name" value="Homeodomain-like"/>
    <property type="match status" value="2"/>
</dbReference>
<accession>G5IAR1</accession>
<dbReference type="GO" id="GO:0003700">
    <property type="term" value="F:DNA-binding transcription factor activity"/>
    <property type="evidence" value="ECO:0007669"/>
    <property type="project" value="InterPro"/>
</dbReference>
<dbReference type="SMART" id="SM00448">
    <property type="entry name" value="REC"/>
    <property type="match status" value="1"/>
</dbReference>
<dbReference type="CDD" id="cd17536">
    <property type="entry name" value="REC_YesN-like"/>
    <property type="match status" value="1"/>
</dbReference>
<proteinExistence type="predicted"/>
<evidence type="ECO:0000256" key="1">
    <source>
        <dbReference type="ARBA" id="ARBA00004496"/>
    </source>
</evidence>
<feature type="domain" description="HTH araC/xylS-type" evidence="11">
    <location>
        <begin position="158"/>
        <end position="256"/>
    </location>
</feature>
<evidence type="ECO:0000256" key="2">
    <source>
        <dbReference type="ARBA" id="ARBA00018672"/>
    </source>
</evidence>
<dbReference type="Proteomes" id="UP000005384">
    <property type="component" value="Unassembled WGS sequence"/>
</dbReference>
<dbReference type="InterPro" id="IPR018060">
    <property type="entry name" value="HTH_AraC"/>
</dbReference>
<dbReference type="SUPFAM" id="SSF46689">
    <property type="entry name" value="Homeodomain-like"/>
    <property type="match status" value="2"/>
</dbReference>
<dbReference type="PROSITE" id="PS50110">
    <property type="entry name" value="RESPONSE_REGULATORY"/>
    <property type="match status" value="1"/>
</dbReference>
<dbReference type="InterPro" id="IPR051552">
    <property type="entry name" value="HptR"/>
</dbReference>
<dbReference type="SMART" id="SM00342">
    <property type="entry name" value="HTH_ARAC"/>
    <property type="match status" value="1"/>
</dbReference>
<comment type="subcellular location">
    <subcellularLocation>
        <location evidence="1">Cytoplasm</location>
    </subcellularLocation>
</comment>
<keyword evidence="3" id="KW-0963">Cytoplasm</keyword>
<dbReference type="RefSeq" id="WP_006778572.1">
    <property type="nucleotide sequence ID" value="NZ_CP040506.1"/>
</dbReference>
<dbReference type="Pfam" id="PF00072">
    <property type="entry name" value="Response_reg"/>
    <property type="match status" value="1"/>
</dbReference>
<protein>
    <recommendedName>
        <fullName evidence="2">Stage 0 sporulation protein A homolog</fullName>
    </recommendedName>
</protein>
<dbReference type="PANTHER" id="PTHR42713:SF3">
    <property type="entry name" value="TRANSCRIPTIONAL REGULATORY PROTEIN HPTR"/>
    <property type="match status" value="1"/>
</dbReference>
<dbReference type="InterPro" id="IPR001789">
    <property type="entry name" value="Sig_transdc_resp-reg_receiver"/>
</dbReference>
<comment type="caution">
    <text evidence="13">The sequence shown here is derived from an EMBL/GenBank/DDBJ whole genome shotgun (WGS) entry which is preliminary data.</text>
</comment>
<dbReference type="PATRIC" id="fig|742737.3.peg.587"/>
<dbReference type="EMBL" id="ADLN01000003">
    <property type="protein sequence ID" value="EHI61406.1"/>
    <property type="molecule type" value="Genomic_DNA"/>
</dbReference>
<feature type="modified residue" description="4-aspartylphosphate" evidence="10">
    <location>
        <position position="55"/>
    </location>
</feature>
<evidence type="ECO:0000256" key="9">
    <source>
        <dbReference type="ARBA" id="ARBA00024867"/>
    </source>
</evidence>
<dbReference type="InterPro" id="IPR011006">
    <property type="entry name" value="CheY-like_superfamily"/>
</dbReference>
<evidence type="ECO:0000256" key="3">
    <source>
        <dbReference type="ARBA" id="ARBA00022490"/>
    </source>
</evidence>
<evidence type="ECO:0000256" key="10">
    <source>
        <dbReference type="PROSITE-ProRule" id="PRU00169"/>
    </source>
</evidence>
<gene>
    <name evidence="13" type="ORF">HMPREF9473_00588</name>
</gene>
<dbReference type="Pfam" id="PF12833">
    <property type="entry name" value="HTH_18"/>
    <property type="match status" value="1"/>
</dbReference>
<dbReference type="PANTHER" id="PTHR42713">
    <property type="entry name" value="HISTIDINE KINASE-RELATED"/>
    <property type="match status" value="1"/>
</dbReference>
<dbReference type="OrthoDB" id="1769137at2"/>
<keyword evidence="7" id="KW-0238">DNA-binding</keyword>
<dbReference type="HOGENOM" id="CLU_000445_5_1_9"/>
<feature type="domain" description="Response regulatory" evidence="12">
    <location>
        <begin position="3"/>
        <end position="119"/>
    </location>
</feature>
<dbReference type="PROSITE" id="PS01124">
    <property type="entry name" value="HTH_ARAC_FAMILY_2"/>
    <property type="match status" value="1"/>
</dbReference>
<dbReference type="SUPFAM" id="SSF52172">
    <property type="entry name" value="CheY-like"/>
    <property type="match status" value="1"/>
</dbReference>
<name>G5IAR1_9FIRM</name>
<evidence type="ECO:0000256" key="7">
    <source>
        <dbReference type="ARBA" id="ARBA00023125"/>
    </source>
</evidence>
<keyword evidence="5" id="KW-0902">Two-component regulatory system</keyword>
<evidence type="ECO:0000313" key="13">
    <source>
        <dbReference type="EMBL" id="EHI61406.1"/>
    </source>
</evidence>
<comment type="function">
    <text evidence="9">May play the central regulatory role in sporulation. It may be an element of the effector pathway responsible for the activation of sporulation genes in response to nutritional stress. Spo0A may act in concert with spo0H (a sigma factor) to control the expression of some genes that are critical to the sporulation process.</text>
</comment>